<dbReference type="EMBL" id="GISG01249982">
    <property type="protein sequence ID" value="MBA4671174.1"/>
    <property type="molecule type" value="Transcribed_RNA"/>
</dbReference>
<sequence length="169" mass="19062">MRNFHLILMPLKVKRFLLTSSESKNYEVCLLFGHPKPSEGLKVLTPLVEGVSTYASHRGDHFFIKRRSGVCFNSELLACPVDNISATTVILPHRESVNIEDFQVFLNHWVVLERVEGLPKLVVYDLPAIGQPLKGLGVGRPVDFVDPVYSVYLLDSQFSSIFYGFRIAP</sequence>
<dbReference type="InterPro" id="IPR023302">
    <property type="entry name" value="Pept_S9A_N"/>
</dbReference>
<evidence type="ECO:0000256" key="1">
    <source>
        <dbReference type="ARBA" id="ARBA00005228"/>
    </source>
</evidence>
<organism evidence="3">
    <name type="scientific">Opuntia streptacantha</name>
    <name type="common">Prickly pear cactus</name>
    <name type="synonym">Opuntia cardona</name>
    <dbReference type="NCBI Taxonomy" id="393608"/>
    <lineage>
        <taxon>Eukaryota</taxon>
        <taxon>Viridiplantae</taxon>
        <taxon>Streptophyta</taxon>
        <taxon>Embryophyta</taxon>
        <taxon>Tracheophyta</taxon>
        <taxon>Spermatophyta</taxon>
        <taxon>Magnoliopsida</taxon>
        <taxon>eudicotyledons</taxon>
        <taxon>Gunneridae</taxon>
        <taxon>Pentapetalae</taxon>
        <taxon>Caryophyllales</taxon>
        <taxon>Cactineae</taxon>
        <taxon>Cactaceae</taxon>
        <taxon>Opuntioideae</taxon>
        <taxon>Opuntia</taxon>
    </lineage>
</organism>
<dbReference type="EMBL" id="GISG01249979">
    <property type="protein sequence ID" value="MBA4671173.1"/>
    <property type="molecule type" value="Transcribed_RNA"/>
</dbReference>
<dbReference type="InterPro" id="IPR051543">
    <property type="entry name" value="Serine_Peptidase_S9A"/>
</dbReference>
<dbReference type="PANTHER" id="PTHR11757">
    <property type="entry name" value="PROTEASE FAMILY S9A OLIGOPEPTIDASE"/>
    <property type="match status" value="1"/>
</dbReference>
<dbReference type="Pfam" id="PF02897">
    <property type="entry name" value="Peptidase_S9_N"/>
    <property type="match status" value="1"/>
</dbReference>
<protein>
    <recommendedName>
        <fullName evidence="2">Peptidase S9A N-terminal domain-containing protein</fullName>
    </recommendedName>
</protein>
<evidence type="ECO:0000313" key="3">
    <source>
        <dbReference type="EMBL" id="MBA4671173.1"/>
    </source>
</evidence>
<name>A0A7C9APB4_OPUST</name>
<reference evidence="3" key="2">
    <citation type="submission" date="2020-07" db="EMBL/GenBank/DDBJ databases">
        <authorList>
            <person name="Vera ALvarez R."/>
            <person name="Arias-Moreno D.M."/>
            <person name="Jimenez-Jacinto V."/>
            <person name="Jimenez-Bremont J.F."/>
            <person name="Swaminathan K."/>
            <person name="Moose S.P."/>
            <person name="Guerrero-Gonzalez M.L."/>
            <person name="Marino-Ramirez L."/>
            <person name="Landsman D."/>
            <person name="Rodriguez-Kessler M."/>
            <person name="Delgado-Sanchez P."/>
        </authorList>
    </citation>
    <scope>NUCLEOTIDE SEQUENCE</scope>
    <source>
        <tissue evidence="3">Cladode</tissue>
    </source>
</reference>
<dbReference type="Gene3D" id="2.130.10.120">
    <property type="entry name" value="Prolyl oligopeptidase, N-terminal domain"/>
    <property type="match status" value="1"/>
</dbReference>
<dbReference type="GO" id="GO:0005829">
    <property type="term" value="C:cytosol"/>
    <property type="evidence" value="ECO:0007669"/>
    <property type="project" value="TreeGrafter"/>
</dbReference>
<accession>A0A7C9APB4</accession>
<evidence type="ECO:0000259" key="2">
    <source>
        <dbReference type="Pfam" id="PF02897"/>
    </source>
</evidence>
<reference evidence="3" key="1">
    <citation type="journal article" date="2013" name="J. Plant Res.">
        <title>Effect of fungi and light on seed germination of three Opuntia species from semiarid lands of central Mexico.</title>
        <authorList>
            <person name="Delgado-Sanchez P."/>
            <person name="Jimenez-Bremont J.F."/>
            <person name="Guerrero-Gonzalez Mde L."/>
            <person name="Flores J."/>
        </authorList>
    </citation>
    <scope>NUCLEOTIDE SEQUENCE</scope>
    <source>
        <tissue evidence="3">Cladode</tissue>
    </source>
</reference>
<feature type="domain" description="Peptidase S9A N-terminal" evidence="2">
    <location>
        <begin position="15"/>
        <end position="140"/>
    </location>
</feature>
<comment type="similarity">
    <text evidence="1">Belongs to the peptidase S9A family.</text>
</comment>
<dbReference type="PANTHER" id="PTHR11757:SF19">
    <property type="entry name" value="PROLYL ENDOPEPTIDASE-LIKE"/>
    <property type="match status" value="1"/>
</dbReference>
<dbReference type="SUPFAM" id="SSF50993">
    <property type="entry name" value="Peptidase/esterase 'gauge' domain"/>
    <property type="match status" value="1"/>
</dbReference>
<dbReference type="AlphaFoldDB" id="A0A7C9APB4"/>
<dbReference type="GO" id="GO:0004252">
    <property type="term" value="F:serine-type endopeptidase activity"/>
    <property type="evidence" value="ECO:0007669"/>
    <property type="project" value="InterPro"/>
</dbReference>
<proteinExistence type="inferred from homology"/>